<dbReference type="PANTHER" id="PTHR33127:SF75">
    <property type="entry name" value="DUF295 DOMAIN-CONTAINING PROTEIN"/>
    <property type="match status" value="1"/>
</dbReference>
<accession>A0AAQ3T2D1</accession>
<dbReference type="Pfam" id="PF03478">
    <property type="entry name" value="Beta-prop_KIB1-4"/>
    <property type="match status" value="1"/>
</dbReference>
<evidence type="ECO:0000313" key="3">
    <source>
        <dbReference type="Proteomes" id="UP001341281"/>
    </source>
</evidence>
<dbReference type="Proteomes" id="UP001341281">
    <property type="component" value="Chromosome 03"/>
</dbReference>
<dbReference type="PANTHER" id="PTHR33127">
    <property type="entry name" value="TRANSMEMBRANE PROTEIN"/>
    <property type="match status" value="1"/>
</dbReference>
<dbReference type="InterPro" id="IPR005174">
    <property type="entry name" value="KIB1-4_b-propeller"/>
</dbReference>
<evidence type="ECO:0000313" key="2">
    <source>
        <dbReference type="EMBL" id="WVZ64820.1"/>
    </source>
</evidence>
<gene>
    <name evidence="2" type="ORF">U9M48_014289</name>
</gene>
<dbReference type="AlphaFoldDB" id="A0AAQ3T2D1"/>
<keyword evidence="3" id="KW-1185">Reference proteome</keyword>
<protein>
    <recommendedName>
        <fullName evidence="1">KIB1-4 beta-propeller domain-containing protein</fullName>
    </recommendedName>
</protein>
<name>A0AAQ3T2D1_PASNO</name>
<proteinExistence type="predicted"/>
<dbReference type="EMBL" id="CP144747">
    <property type="protein sequence ID" value="WVZ64820.1"/>
    <property type="molecule type" value="Genomic_DNA"/>
</dbReference>
<evidence type="ECO:0000259" key="1">
    <source>
        <dbReference type="Pfam" id="PF03478"/>
    </source>
</evidence>
<organism evidence="2 3">
    <name type="scientific">Paspalum notatum var. saurae</name>
    <dbReference type="NCBI Taxonomy" id="547442"/>
    <lineage>
        <taxon>Eukaryota</taxon>
        <taxon>Viridiplantae</taxon>
        <taxon>Streptophyta</taxon>
        <taxon>Embryophyta</taxon>
        <taxon>Tracheophyta</taxon>
        <taxon>Spermatophyta</taxon>
        <taxon>Magnoliopsida</taxon>
        <taxon>Liliopsida</taxon>
        <taxon>Poales</taxon>
        <taxon>Poaceae</taxon>
        <taxon>PACMAD clade</taxon>
        <taxon>Panicoideae</taxon>
        <taxon>Andropogonodae</taxon>
        <taxon>Paspaleae</taxon>
        <taxon>Paspalinae</taxon>
        <taxon>Paspalum</taxon>
    </lineage>
</organism>
<feature type="domain" description="KIB1-4 beta-propeller" evidence="1">
    <location>
        <begin position="84"/>
        <end position="325"/>
    </location>
</feature>
<reference evidence="2 3" key="1">
    <citation type="submission" date="2024-02" db="EMBL/GenBank/DDBJ databases">
        <title>High-quality chromosome-scale genome assembly of Pensacola bahiagrass (Paspalum notatum Flugge var. saurae).</title>
        <authorList>
            <person name="Vega J.M."/>
            <person name="Podio M."/>
            <person name="Orjuela J."/>
            <person name="Siena L.A."/>
            <person name="Pessino S.C."/>
            <person name="Combes M.C."/>
            <person name="Mariac C."/>
            <person name="Albertini E."/>
            <person name="Pupilli F."/>
            <person name="Ortiz J.P.A."/>
            <person name="Leblanc O."/>
        </authorList>
    </citation>
    <scope>NUCLEOTIDE SEQUENCE [LARGE SCALE GENOMIC DNA]</scope>
    <source>
        <strain evidence="2">R1</strain>
        <tissue evidence="2">Leaf</tissue>
    </source>
</reference>
<sequence length="351" mass="39267">MEHQDSLVLDPSLAPLLLLESSHGGGAETESCSSHGAVVADETTEETTDDDGAVFLYRIPKRQLLPATSGFFDYLLNSDTSWITPQGWVLMVDPSTRAASLRDPFTSRTVRLPSDQERLLPASDGYTRCLLSTHQPADPGCVVLVIHLKDPVLWYCGSSAGDSRWLRYEHQSELIAKDFVSWAMGRLTAAGGKFYTFLEQDNKLVALEFSPGPIFSTTHAAVITAPWPPGFYQAGLVESCGDLFVVRFSFERSCCLRTMDIYVYKLVSSRNAWVKVDKLGDTRVFFFGRDMEMFGASMAADDEVGLKANCIYFTRDHDKGLYVYDTMTWSKEPPPYTTLDGTFQILQRLYF</sequence>